<dbReference type="InterPro" id="IPR050109">
    <property type="entry name" value="HTH-type_TetR-like_transc_reg"/>
</dbReference>
<protein>
    <submittedName>
        <fullName evidence="7">TetR/AcrR family transcriptional regulator</fullName>
    </submittedName>
</protein>
<keyword evidence="1" id="KW-0805">Transcription regulation</keyword>
<dbReference type="Pfam" id="PF00440">
    <property type="entry name" value="TetR_N"/>
    <property type="match status" value="1"/>
</dbReference>
<evidence type="ECO:0000313" key="8">
    <source>
        <dbReference type="Proteomes" id="UP000695264"/>
    </source>
</evidence>
<dbReference type="Proteomes" id="UP000695264">
    <property type="component" value="Unassembled WGS sequence"/>
</dbReference>
<dbReference type="PANTHER" id="PTHR30055">
    <property type="entry name" value="HTH-TYPE TRANSCRIPTIONAL REGULATOR RUTR"/>
    <property type="match status" value="1"/>
</dbReference>
<evidence type="ECO:0000256" key="4">
    <source>
        <dbReference type="PROSITE-ProRule" id="PRU00335"/>
    </source>
</evidence>
<reference evidence="7 8" key="1">
    <citation type="submission" date="2020-03" db="EMBL/GenBank/DDBJ databases">
        <title>WGS of actinomycetes isolated from Thailand.</title>
        <authorList>
            <person name="Thawai C."/>
        </authorList>
    </citation>
    <scope>NUCLEOTIDE SEQUENCE [LARGE SCALE GENOMIC DNA]</scope>
    <source>
        <strain evidence="7 8">PLAI 1-29</strain>
    </source>
</reference>
<keyword evidence="3" id="KW-0804">Transcription</keyword>
<evidence type="ECO:0000256" key="2">
    <source>
        <dbReference type="ARBA" id="ARBA00023125"/>
    </source>
</evidence>
<dbReference type="PROSITE" id="PS50977">
    <property type="entry name" value="HTH_TETR_2"/>
    <property type="match status" value="1"/>
</dbReference>
<dbReference type="EMBL" id="JAATEN010000002">
    <property type="protein sequence ID" value="NJP99695.1"/>
    <property type="molecule type" value="Genomic_DNA"/>
</dbReference>
<feature type="region of interest" description="Disordered" evidence="5">
    <location>
        <begin position="207"/>
        <end position="237"/>
    </location>
</feature>
<accession>A0ABX1BTG0</accession>
<proteinExistence type="predicted"/>
<dbReference type="InterPro" id="IPR054129">
    <property type="entry name" value="DesT_TetR_C"/>
</dbReference>
<dbReference type="RefSeq" id="WP_168100286.1">
    <property type="nucleotide sequence ID" value="NZ_JAATEN010000002.1"/>
</dbReference>
<comment type="caution">
    <text evidence="7">The sequence shown here is derived from an EMBL/GenBank/DDBJ whole genome shotgun (WGS) entry which is preliminary data.</text>
</comment>
<sequence length="237" mass="25694">MTSVARRRMGVEERREQLLAVALEQFGRRSPDEVSLDDIASAAGISRPLLYHYFPGRNGLYEAAANRAAEELKNRFSGPPEGPLRDRLARVTRRWFDFVDTYGPGFASLLRHDGPPGHGRNPVPAGEIRAAALRELLLHLGLDEPGPRLALLLRSWLALAETAALARLDGCGIPRGQLEDQLVRAFTALAAATAPDDEETAGLVRRMAAEEGTDGPTLTAFLTGPRPPHRTADPAAP</sequence>
<evidence type="ECO:0000256" key="1">
    <source>
        <dbReference type="ARBA" id="ARBA00023015"/>
    </source>
</evidence>
<feature type="domain" description="HTH tetR-type" evidence="6">
    <location>
        <begin position="12"/>
        <end position="72"/>
    </location>
</feature>
<keyword evidence="2 4" id="KW-0238">DNA-binding</keyword>
<dbReference type="InterPro" id="IPR001647">
    <property type="entry name" value="HTH_TetR"/>
</dbReference>
<name>A0ABX1BTG0_9ACTN</name>
<evidence type="ECO:0000259" key="6">
    <source>
        <dbReference type="PROSITE" id="PS50977"/>
    </source>
</evidence>
<evidence type="ECO:0000313" key="7">
    <source>
        <dbReference type="EMBL" id="NJP99695.1"/>
    </source>
</evidence>
<dbReference type="PANTHER" id="PTHR30055:SF174">
    <property type="entry name" value="TRANSCRIPTIONAL REGULATORY PROTEIN (PROBABLY TETR-FAMILY)-RELATED"/>
    <property type="match status" value="1"/>
</dbReference>
<organism evidence="7 8">
    <name type="scientific">Streptomyces zingiberis</name>
    <dbReference type="NCBI Taxonomy" id="2053010"/>
    <lineage>
        <taxon>Bacteria</taxon>
        <taxon>Bacillati</taxon>
        <taxon>Actinomycetota</taxon>
        <taxon>Actinomycetes</taxon>
        <taxon>Kitasatosporales</taxon>
        <taxon>Streptomycetaceae</taxon>
        <taxon>Streptomyces</taxon>
    </lineage>
</organism>
<evidence type="ECO:0000256" key="5">
    <source>
        <dbReference type="SAM" id="MobiDB-lite"/>
    </source>
</evidence>
<gene>
    <name evidence="7" type="ORF">HCK00_03840</name>
</gene>
<evidence type="ECO:0000256" key="3">
    <source>
        <dbReference type="ARBA" id="ARBA00023163"/>
    </source>
</evidence>
<feature type="DNA-binding region" description="H-T-H motif" evidence="4">
    <location>
        <begin position="35"/>
        <end position="54"/>
    </location>
</feature>
<dbReference type="SUPFAM" id="SSF46689">
    <property type="entry name" value="Homeodomain-like"/>
    <property type="match status" value="1"/>
</dbReference>
<dbReference type="Gene3D" id="1.10.357.10">
    <property type="entry name" value="Tetracycline Repressor, domain 2"/>
    <property type="match status" value="1"/>
</dbReference>
<dbReference type="InterPro" id="IPR009057">
    <property type="entry name" value="Homeodomain-like_sf"/>
</dbReference>
<dbReference type="Pfam" id="PF21943">
    <property type="entry name" value="TetR_C_46"/>
    <property type="match status" value="1"/>
</dbReference>
<keyword evidence="8" id="KW-1185">Reference proteome</keyword>